<dbReference type="SUPFAM" id="SSF110849">
    <property type="entry name" value="ParB/Sulfiredoxin"/>
    <property type="match status" value="1"/>
</dbReference>
<dbReference type="Pfam" id="PF01555">
    <property type="entry name" value="N6_N4_Mtase"/>
    <property type="match status" value="1"/>
</dbReference>
<accession>A0ABY0E4C4</accession>
<dbReference type="InterPro" id="IPR003115">
    <property type="entry name" value="ParB_N"/>
</dbReference>
<dbReference type="Proteomes" id="UP000290401">
    <property type="component" value="Unassembled WGS sequence"/>
</dbReference>
<dbReference type="EMBL" id="RDQZ01000024">
    <property type="protein sequence ID" value="RXH09674.1"/>
    <property type="molecule type" value="Genomic_DNA"/>
</dbReference>
<keyword evidence="2 7" id="KW-0489">Methyltransferase</keyword>
<feature type="domain" description="ParB-like N-terminal" evidence="6">
    <location>
        <begin position="7"/>
        <end position="93"/>
    </location>
</feature>
<dbReference type="InterPro" id="IPR001091">
    <property type="entry name" value="RM_Methyltransferase"/>
</dbReference>
<dbReference type="SUPFAM" id="SSF53335">
    <property type="entry name" value="S-adenosyl-L-methionine-dependent methyltransferases"/>
    <property type="match status" value="1"/>
</dbReference>
<dbReference type="EC" id="2.1.1.-" evidence="5"/>
<reference evidence="7 8" key="1">
    <citation type="submission" date="2018-10" db="EMBL/GenBank/DDBJ databases">
        <title>Bradyrhizobium sp. nov., effective nodules isolated from peanut in China.</title>
        <authorList>
            <person name="Li Y."/>
        </authorList>
    </citation>
    <scope>NUCLEOTIDE SEQUENCE [LARGE SCALE GENOMIC DNA]</scope>
    <source>
        <strain evidence="7 8">CCBAU 53426</strain>
    </source>
</reference>
<dbReference type="Gene3D" id="3.40.50.150">
    <property type="entry name" value="Vaccinia Virus protein VP39"/>
    <property type="match status" value="1"/>
</dbReference>
<dbReference type="Gene3D" id="3.90.1530.10">
    <property type="entry name" value="Conserved hypothetical protein from pyrococcus furiosus pfu- 392566-001, ParB domain"/>
    <property type="match status" value="1"/>
</dbReference>
<protein>
    <recommendedName>
        <fullName evidence="5">Methyltransferase</fullName>
        <ecNumber evidence="5">2.1.1.-</ecNumber>
    </recommendedName>
</protein>
<dbReference type="InterPro" id="IPR002941">
    <property type="entry name" value="DNA_methylase_N4/N6"/>
</dbReference>
<keyword evidence="8" id="KW-1185">Reference proteome</keyword>
<evidence type="ECO:0000256" key="2">
    <source>
        <dbReference type="ARBA" id="ARBA00022603"/>
    </source>
</evidence>
<dbReference type="GO" id="GO:0008168">
    <property type="term" value="F:methyltransferase activity"/>
    <property type="evidence" value="ECO:0007669"/>
    <property type="project" value="UniProtKB-KW"/>
</dbReference>
<gene>
    <name evidence="7" type="ORF">EAS56_25610</name>
</gene>
<dbReference type="RefSeq" id="WP_128958526.1">
    <property type="nucleotide sequence ID" value="NZ_RDQZ01000024.1"/>
</dbReference>
<sequence>MSDFRVDHLPIAELKPNPANARRHSKKQLHQIAASIREFGFNSIVVADEDGMILVGHGRVEGARLAGLEQVPVLRVGHLSPAQKIAFSLADNKIALNSDWDVDQLRGLWRELMGVEINFDVEVTGFETAEIDLLVDGEANRDKPDRSDLVPPVQSEAISRLGDLWMLGEHRLLCGDASEACSYVDVMDGEQARLVFTDPPYNVPINGNVANISGSSSTSHREFAMASGEMSSVEFTGFLTSVFGNMTQASLDGSIHFICMDWRHMDEVLKAAGGVYSELKNLCVWNKSNGGMGSFYRSKHELVFVYKVGQGPHVNTIELGKHGRYRTNVWDYAGINSFSASRASELEMHPTVKPTALVIDAIKDCSRRGDVVLDPFSGSGTTIMAAQKSRRRARAIELDPLYVDVAIRRWQAYTGQAATMAVTGETFAEIEQRRSDPLQ</sequence>
<proteinExistence type="inferred from homology"/>
<dbReference type="InterPro" id="IPR015840">
    <property type="entry name" value="DNA_MeTrfase_ParB"/>
</dbReference>
<dbReference type="CDD" id="cd16403">
    <property type="entry name" value="ParB_N_like_MT"/>
    <property type="match status" value="1"/>
</dbReference>
<dbReference type="InterPro" id="IPR029063">
    <property type="entry name" value="SAM-dependent_MTases_sf"/>
</dbReference>
<dbReference type="SMART" id="SM00470">
    <property type="entry name" value="ParB"/>
    <property type="match status" value="1"/>
</dbReference>
<dbReference type="InterPro" id="IPR036086">
    <property type="entry name" value="ParB/Sulfiredoxin_sf"/>
</dbReference>
<dbReference type="InterPro" id="IPR050336">
    <property type="entry name" value="Chromosome_partition/occlusion"/>
</dbReference>
<dbReference type="PRINTS" id="PR00508">
    <property type="entry name" value="S21N4MTFRASE"/>
</dbReference>
<dbReference type="PROSITE" id="PS00092">
    <property type="entry name" value="N6_MTASE"/>
    <property type="match status" value="1"/>
</dbReference>
<evidence type="ECO:0000259" key="6">
    <source>
        <dbReference type="SMART" id="SM00470"/>
    </source>
</evidence>
<comment type="caution">
    <text evidence="7">The sequence shown here is derived from an EMBL/GenBank/DDBJ whole genome shotgun (WGS) entry which is preliminary data.</text>
</comment>
<evidence type="ECO:0000256" key="1">
    <source>
        <dbReference type="ARBA" id="ARBA00006594"/>
    </source>
</evidence>
<evidence type="ECO:0000313" key="7">
    <source>
        <dbReference type="EMBL" id="RXH09674.1"/>
    </source>
</evidence>
<comment type="catalytic activity">
    <reaction evidence="4">
        <text>a 2'-deoxyadenosine in DNA + S-adenosyl-L-methionine = an N(6)-methyl-2'-deoxyadenosine in DNA + S-adenosyl-L-homocysteine + H(+)</text>
        <dbReference type="Rhea" id="RHEA:15197"/>
        <dbReference type="Rhea" id="RHEA-COMP:12418"/>
        <dbReference type="Rhea" id="RHEA-COMP:12419"/>
        <dbReference type="ChEBI" id="CHEBI:15378"/>
        <dbReference type="ChEBI" id="CHEBI:57856"/>
        <dbReference type="ChEBI" id="CHEBI:59789"/>
        <dbReference type="ChEBI" id="CHEBI:90615"/>
        <dbReference type="ChEBI" id="CHEBI:90616"/>
        <dbReference type="EC" id="2.1.1.72"/>
    </reaction>
</comment>
<dbReference type="PIRSF" id="PIRSF036758">
    <property type="entry name" value="Aden_M_ParB"/>
    <property type="match status" value="1"/>
</dbReference>
<evidence type="ECO:0000256" key="5">
    <source>
        <dbReference type="RuleBase" id="RU362026"/>
    </source>
</evidence>
<dbReference type="PANTHER" id="PTHR33375">
    <property type="entry name" value="CHROMOSOME-PARTITIONING PROTEIN PARB-RELATED"/>
    <property type="match status" value="1"/>
</dbReference>
<dbReference type="PANTHER" id="PTHR33375:SF1">
    <property type="entry name" value="CHROMOSOME-PARTITIONING PROTEIN PARB-RELATED"/>
    <property type="match status" value="1"/>
</dbReference>
<evidence type="ECO:0000313" key="8">
    <source>
        <dbReference type="Proteomes" id="UP000290401"/>
    </source>
</evidence>
<name>A0ABY0E4C4_9BRAD</name>
<comment type="similarity">
    <text evidence="1 5">Belongs to the N(4)/N(6)-methyltransferase family.</text>
</comment>
<dbReference type="InterPro" id="IPR002052">
    <property type="entry name" value="DNA_methylase_N6_adenine_CS"/>
</dbReference>
<organism evidence="7 8">
    <name type="scientific">Bradyrhizobium guangzhouense</name>
    <dbReference type="NCBI Taxonomy" id="1325095"/>
    <lineage>
        <taxon>Bacteria</taxon>
        <taxon>Pseudomonadati</taxon>
        <taxon>Pseudomonadota</taxon>
        <taxon>Alphaproteobacteria</taxon>
        <taxon>Hyphomicrobiales</taxon>
        <taxon>Nitrobacteraceae</taxon>
        <taxon>Bradyrhizobium</taxon>
    </lineage>
</organism>
<evidence type="ECO:0000256" key="3">
    <source>
        <dbReference type="ARBA" id="ARBA00022679"/>
    </source>
</evidence>
<keyword evidence="3" id="KW-0808">Transferase</keyword>
<dbReference type="Pfam" id="PF02195">
    <property type="entry name" value="ParB_N"/>
    <property type="match status" value="1"/>
</dbReference>
<dbReference type="GO" id="GO:0032259">
    <property type="term" value="P:methylation"/>
    <property type="evidence" value="ECO:0007669"/>
    <property type="project" value="UniProtKB-KW"/>
</dbReference>
<evidence type="ECO:0000256" key="4">
    <source>
        <dbReference type="ARBA" id="ARBA00047942"/>
    </source>
</evidence>